<organism evidence="3 4">
    <name type="scientific">Ancylostoma caninum</name>
    <name type="common">Dog hookworm</name>
    <dbReference type="NCBI Taxonomy" id="29170"/>
    <lineage>
        <taxon>Eukaryota</taxon>
        <taxon>Metazoa</taxon>
        <taxon>Ecdysozoa</taxon>
        <taxon>Nematoda</taxon>
        <taxon>Chromadorea</taxon>
        <taxon>Rhabditida</taxon>
        <taxon>Rhabditina</taxon>
        <taxon>Rhabditomorpha</taxon>
        <taxon>Strongyloidea</taxon>
        <taxon>Ancylostomatidae</taxon>
        <taxon>Ancylostomatinae</taxon>
        <taxon>Ancylostoma</taxon>
    </lineage>
</organism>
<keyword evidence="2" id="KW-1133">Transmembrane helix</keyword>
<keyword evidence="2" id="KW-0812">Transmembrane</keyword>
<gene>
    <name evidence="3" type="ORF">ANCCAN_28058</name>
</gene>
<proteinExistence type="predicted"/>
<evidence type="ECO:0000256" key="1">
    <source>
        <dbReference type="SAM" id="MobiDB-lite"/>
    </source>
</evidence>
<name>A0A368F2E7_ANCCA</name>
<feature type="transmembrane region" description="Helical" evidence="2">
    <location>
        <begin position="30"/>
        <end position="59"/>
    </location>
</feature>
<protein>
    <submittedName>
        <fullName evidence="3">Uncharacterized protein</fullName>
    </submittedName>
</protein>
<evidence type="ECO:0000313" key="3">
    <source>
        <dbReference type="EMBL" id="RCN26222.1"/>
    </source>
</evidence>
<dbReference type="Proteomes" id="UP000252519">
    <property type="component" value="Unassembled WGS sequence"/>
</dbReference>
<comment type="caution">
    <text evidence="3">The sequence shown here is derived from an EMBL/GenBank/DDBJ whole genome shotgun (WGS) entry which is preliminary data.</text>
</comment>
<dbReference type="AlphaFoldDB" id="A0A368F2E7"/>
<reference evidence="3 4" key="1">
    <citation type="submission" date="2014-10" db="EMBL/GenBank/DDBJ databases">
        <title>Draft genome of the hookworm Ancylostoma caninum.</title>
        <authorList>
            <person name="Mitreva M."/>
        </authorList>
    </citation>
    <scope>NUCLEOTIDE SEQUENCE [LARGE SCALE GENOMIC DNA]</scope>
    <source>
        <strain evidence="3 4">Baltimore</strain>
    </source>
</reference>
<feature type="region of interest" description="Disordered" evidence="1">
    <location>
        <begin position="1"/>
        <end position="24"/>
    </location>
</feature>
<keyword evidence="2" id="KW-0472">Membrane</keyword>
<evidence type="ECO:0000313" key="4">
    <source>
        <dbReference type="Proteomes" id="UP000252519"/>
    </source>
</evidence>
<dbReference type="EMBL" id="JOJR01009126">
    <property type="protein sequence ID" value="RCN26222.1"/>
    <property type="molecule type" value="Genomic_DNA"/>
</dbReference>
<evidence type="ECO:0000256" key="2">
    <source>
        <dbReference type="SAM" id="Phobius"/>
    </source>
</evidence>
<accession>A0A368F2E7</accession>
<sequence>MMTTMTSQSRPRLRHRPKERRERRSCNAPIPLRLATFILFHVAAFRASLLGIFLIYFVAKWPVFYSEASSSFFQLGSGCRHIVQSVWLAAPSVLPYRFNLMSLFSSKNFTTSTMLLYIM</sequence>
<keyword evidence="4" id="KW-1185">Reference proteome</keyword>